<evidence type="ECO:0000313" key="12">
    <source>
        <dbReference type="Proteomes" id="UP000288547"/>
    </source>
</evidence>
<reference evidence="11 12" key="1">
    <citation type="submission" date="2018-12" db="EMBL/GenBank/DDBJ databases">
        <authorList>
            <person name="Li F."/>
        </authorList>
    </citation>
    <scope>NUCLEOTIDE SEQUENCE [LARGE SCALE GENOMIC DNA]</scope>
    <source>
        <strain evidence="11 12">11W25H-1</strain>
    </source>
</reference>
<keyword evidence="7 8" id="KW-0472">Membrane</keyword>
<gene>
    <name evidence="11" type="ORF">ELQ90_10995</name>
</gene>
<dbReference type="InterPro" id="IPR007267">
    <property type="entry name" value="GtrA_DPMS_TM"/>
</dbReference>
<evidence type="ECO:0000256" key="3">
    <source>
        <dbReference type="ARBA" id="ARBA00022676"/>
    </source>
</evidence>
<dbReference type="EMBL" id="RZNB01000004">
    <property type="protein sequence ID" value="RWZ49872.1"/>
    <property type="molecule type" value="Genomic_DNA"/>
</dbReference>
<feature type="transmembrane region" description="Helical" evidence="8">
    <location>
        <begin position="261"/>
        <end position="280"/>
    </location>
</feature>
<dbReference type="CDD" id="cd06442">
    <property type="entry name" value="DPM1_like"/>
    <property type="match status" value="1"/>
</dbReference>
<protein>
    <submittedName>
        <fullName evidence="11">Glycosyltransferase family 2 protein</fullName>
    </submittedName>
</protein>
<evidence type="ECO:0000256" key="4">
    <source>
        <dbReference type="ARBA" id="ARBA00022679"/>
    </source>
</evidence>
<dbReference type="GO" id="GO:0006488">
    <property type="term" value="P:dolichol-linked oligosaccharide biosynthetic process"/>
    <property type="evidence" value="ECO:0007669"/>
    <property type="project" value="TreeGrafter"/>
</dbReference>
<dbReference type="Proteomes" id="UP000288547">
    <property type="component" value="Unassembled WGS sequence"/>
</dbReference>
<comment type="subcellular location">
    <subcellularLocation>
        <location evidence="1">Membrane</location>
        <topology evidence="1">Multi-pass membrane protein</topology>
    </subcellularLocation>
</comment>
<keyword evidence="12" id="KW-1185">Reference proteome</keyword>
<organism evidence="11 12">
    <name type="scientific">Labedella phragmitis</name>
    <dbReference type="NCBI Taxonomy" id="2498849"/>
    <lineage>
        <taxon>Bacteria</taxon>
        <taxon>Bacillati</taxon>
        <taxon>Actinomycetota</taxon>
        <taxon>Actinomycetes</taxon>
        <taxon>Micrococcales</taxon>
        <taxon>Microbacteriaceae</taxon>
        <taxon>Labedella</taxon>
    </lineage>
</organism>
<keyword evidence="3" id="KW-0328">Glycosyltransferase</keyword>
<dbReference type="PANTHER" id="PTHR43398:SF1">
    <property type="entry name" value="DOLICHOL-PHOSPHATE MANNOSYLTRANSFERASE SUBUNIT 1"/>
    <property type="match status" value="1"/>
</dbReference>
<dbReference type="InterPro" id="IPR039528">
    <property type="entry name" value="DPM1-like"/>
</dbReference>
<evidence type="ECO:0000256" key="5">
    <source>
        <dbReference type="ARBA" id="ARBA00022692"/>
    </source>
</evidence>
<dbReference type="RefSeq" id="WP_128495332.1">
    <property type="nucleotide sequence ID" value="NZ_RZNB01000004.1"/>
</dbReference>
<evidence type="ECO:0000256" key="7">
    <source>
        <dbReference type="ARBA" id="ARBA00023136"/>
    </source>
</evidence>
<feature type="domain" description="Glycosyltransferase 2-like" evidence="9">
    <location>
        <begin position="4"/>
        <end position="163"/>
    </location>
</feature>
<dbReference type="PANTHER" id="PTHR43398">
    <property type="entry name" value="DOLICHOL-PHOSPHATE MANNOSYLTRANSFERASE SUBUNIT 1"/>
    <property type="match status" value="1"/>
</dbReference>
<dbReference type="Pfam" id="PF00535">
    <property type="entry name" value="Glycos_transf_2"/>
    <property type="match status" value="1"/>
</dbReference>
<dbReference type="InterPro" id="IPR029044">
    <property type="entry name" value="Nucleotide-diphossugar_trans"/>
</dbReference>
<dbReference type="InterPro" id="IPR001173">
    <property type="entry name" value="Glyco_trans_2-like"/>
</dbReference>
<dbReference type="GO" id="GO:0000271">
    <property type="term" value="P:polysaccharide biosynthetic process"/>
    <property type="evidence" value="ECO:0007669"/>
    <property type="project" value="InterPro"/>
</dbReference>
<comment type="similarity">
    <text evidence="2">Belongs to the glycosyltransferase 2 family.</text>
</comment>
<dbReference type="GO" id="GO:0004582">
    <property type="term" value="F:dolichyl-phosphate beta-D-mannosyltransferase activity"/>
    <property type="evidence" value="ECO:0007669"/>
    <property type="project" value="InterPro"/>
</dbReference>
<sequence length="380" mass="40988">MDLTIIIPTFNEAPNVAELVRRIQLSVAGTDAEIVFVDDSTDETPAVIAEVAALATMPVRLLHRDDPQGGLSGAVLEGMAIARSDWCLVMDGDLQHPPEVIPTLVARARRGDVDVVVASRYVGDGTAHGLANGLRTLVSRASTLVTKAMFPIRLRDCTDPMTGFFLVHRPSVVPDELQPRGFKILLELLARRPFRVAEIPFDFAERFGGESKASLVQGFRFLMQLAMLRFGRLSGFALVGGLGAVANIAIVALLTSLGMSYLAASIIGAEVTIIGNFILLERFVFSDLREESGSTWKRLWKSFAFNNIESAIRIPIATAAVSAGIMHATVATTVTLAIAFIVRFTFHSLVVYAPQRKARVSSIATEQSAAGAVEPERLAS</sequence>
<comment type="caution">
    <text evidence="11">The sequence shown here is derived from an EMBL/GenBank/DDBJ whole genome shotgun (WGS) entry which is preliminary data.</text>
</comment>
<evidence type="ECO:0000259" key="9">
    <source>
        <dbReference type="Pfam" id="PF00535"/>
    </source>
</evidence>
<keyword evidence="6 8" id="KW-1133">Transmembrane helix</keyword>
<name>A0A3S3ZND5_9MICO</name>
<dbReference type="SUPFAM" id="SSF53448">
    <property type="entry name" value="Nucleotide-diphospho-sugar transferases"/>
    <property type="match status" value="1"/>
</dbReference>
<dbReference type="GO" id="GO:0006506">
    <property type="term" value="P:GPI anchor biosynthetic process"/>
    <property type="evidence" value="ECO:0007669"/>
    <property type="project" value="TreeGrafter"/>
</dbReference>
<evidence type="ECO:0000256" key="1">
    <source>
        <dbReference type="ARBA" id="ARBA00004141"/>
    </source>
</evidence>
<evidence type="ECO:0000259" key="10">
    <source>
        <dbReference type="Pfam" id="PF04138"/>
    </source>
</evidence>
<accession>A0A3S3ZND5</accession>
<proteinExistence type="inferred from homology"/>
<evidence type="ECO:0000256" key="8">
    <source>
        <dbReference type="SAM" id="Phobius"/>
    </source>
</evidence>
<dbReference type="GO" id="GO:0035269">
    <property type="term" value="P:protein O-linked glycosylation via mannose"/>
    <property type="evidence" value="ECO:0007669"/>
    <property type="project" value="TreeGrafter"/>
</dbReference>
<evidence type="ECO:0000256" key="6">
    <source>
        <dbReference type="ARBA" id="ARBA00022989"/>
    </source>
</evidence>
<dbReference type="OrthoDB" id="9810303at2"/>
<keyword evidence="4 11" id="KW-0808">Transferase</keyword>
<dbReference type="AlphaFoldDB" id="A0A3S3ZND5"/>
<evidence type="ECO:0000256" key="2">
    <source>
        <dbReference type="ARBA" id="ARBA00006739"/>
    </source>
</evidence>
<evidence type="ECO:0000313" key="11">
    <source>
        <dbReference type="EMBL" id="RWZ49872.1"/>
    </source>
</evidence>
<dbReference type="GO" id="GO:0016020">
    <property type="term" value="C:membrane"/>
    <property type="evidence" value="ECO:0007669"/>
    <property type="project" value="UniProtKB-SubCell"/>
</dbReference>
<dbReference type="Gene3D" id="3.90.550.10">
    <property type="entry name" value="Spore Coat Polysaccharide Biosynthesis Protein SpsA, Chain A"/>
    <property type="match status" value="1"/>
</dbReference>
<keyword evidence="5 8" id="KW-0812">Transmembrane</keyword>
<feature type="domain" description="GtrA/DPMS transmembrane" evidence="10">
    <location>
        <begin position="236"/>
        <end position="351"/>
    </location>
</feature>
<dbReference type="Pfam" id="PF04138">
    <property type="entry name" value="GtrA_DPMS_TM"/>
    <property type="match status" value="1"/>
</dbReference>
<feature type="transmembrane region" description="Helical" evidence="8">
    <location>
        <begin position="233"/>
        <end position="255"/>
    </location>
</feature>